<accession>A0A2R4SVK3</accession>
<evidence type="ECO:0000256" key="1">
    <source>
        <dbReference type="SAM" id="MobiDB-lite"/>
    </source>
</evidence>
<dbReference type="InterPro" id="IPR016024">
    <property type="entry name" value="ARM-type_fold"/>
</dbReference>
<dbReference type="KEGG" id="slk:SLUN_00120"/>
<feature type="region of interest" description="Disordered" evidence="1">
    <location>
        <begin position="33"/>
        <end position="59"/>
    </location>
</feature>
<feature type="region of interest" description="Disordered" evidence="1">
    <location>
        <begin position="238"/>
        <end position="262"/>
    </location>
</feature>
<evidence type="ECO:0000313" key="3">
    <source>
        <dbReference type="Proteomes" id="UP000244201"/>
    </source>
</evidence>
<dbReference type="PANTHER" id="PTHR12697">
    <property type="entry name" value="PBS LYASE HEAT-LIKE PROTEIN"/>
    <property type="match status" value="1"/>
</dbReference>
<organism evidence="2 3">
    <name type="scientific">Streptomyces lunaelactis</name>
    <dbReference type="NCBI Taxonomy" id="1535768"/>
    <lineage>
        <taxon>Bacteria</taxon>
        <taxon>Bacillati</taxon>
        <taxon>Actinomycetota</taxon>
        <taxon>Actinomycetes</taxon>
        <taxon>Kitasatosporales</taxon>
        <taxon>Streptomycetaceae</taxon>
        <taxon>Streptomyces</taxon>
    </lineage>
</organism>
<dbReference type="SUPFAM" id="SSF48371">
    <property type="entry name" value="ARM repeat"/>
    <property type="match status" value="1"/>
</dbReference>
<evidence type="ECO:0008006" key="4">
    <source>
        <dbReference type="Google" id="ProtNLM"/>
    </source>
</evidence>
<sequence>MADQAHDDTIREQCGLEVYPAQGARAKWALAHGRPSDHHLRSGSGRGAVASDTDREPARVQDRLASVQRIPGPVARKWTGEHLMTREFSRLTEGLARDPDPDERRAISKQLRNIGFAMRTSIKKRGSLSKSAKSRLAPEELRALHGALQDTDRSVRINAIIISGDLGDASSVPILEELCKSDDLNVRLAAIISLGDIGGPQSIAALTRLACDSSEVADIRFAALSELEKLAAKRITSGPDIFDPLPPQSTPDEPTHEPEKMAEQNAELLQKMKDIESDESADDLLRVKAADIRRYLESGIAD</sequence>
<gene>
    <name evidence="2" type="ORF">SLUN_00120</name>
</gene>
<dbReference type="Proteomes" id="UP000244201">
    <property type="component" value="Chromosome"/>
</dbReference>
<dbReference type="AlphaFoldDB" id="A0A2R4SVK3"/>
<proteinExistence type="predicted"/>
<protein>
    <recommendedName>
        <fullName evidence="4">HEAT repeat domain-containing protein</fullName>
    </recommendedName>
</protein>
<dbReference type="PANTHER" id="PTHR12697:SF5">
    <property type="entry name" value="DEOXYHYPUSINE HYDROXYLASE"/>
    <property type="match status" value="1"/>
</dbReference>
<feature type="compositionally biased region" description="Basic and acidic residues" evidence="1">
    <location>
        <begin position="253"/>
        <end position="262"/>
    </location>
</feature>
<dbReference type="GO" id="GO:0016491">
    <property type="term" value="F:oxidoreductase activity"/>
    <property type="evidence" value="ECO:0007669"/>
    <property type="project" value="TreeGrafter"/>
</dbReference>
<keyword evidence="3" id="KW-1185">Reference proteome</keyword>
<name>A0A2R4SVK3_9ACTN</name>
<dbReference type="Gene3D" id="1.25.10.10">
    <property type="entry name" value="Leucine-rich Repeat Variant"/>
    <property type="match status" value="1"/>
</dbReference>
<evidence type="ECO:0000313" key="2">
    <source>
        <dbReference type="EMBL" id="AVZ70909.1"/>
    </source>
</evidence>
<dbReference type="Pfam" id="PF13646">
    <property type="entry name" value="HEAT_2"/>
    <property type="match status" value="1"/>
</dbReference>
<dbReference type="InterPro" id="IPR011989">
    <property type="entry name" value="ARM-like"/>
</dbReference>
<dbReference type="EMBL" id="CP026304">
    <property type="protein sequence ID" value="AVZ70909.1"/>
    <property type="molecule type" value="Genomic_DNA"/>
</dbReference>
<reference evidence="2 3" key="1">
    <citation type="submission" date="2018-01" db="EMBL/GenBank/DDBJ databases">
        <title>Complete genome sequence of Streptomyces lunaelactis MM109T, a Ferroverdin A producer isolated from cave moonmilk deposits.</title>
        <authorList>
            <person name="Naome A."/>
            <person name="Martinet L."/>
            <person name="Maciejewska M."/>
            <person name="Anderssen S."/>
            <person name="Adam D."/>
            <person name="Tenconi E."/>
            <person name="Deflandre B."/>
            <person name="Arguelles-Arias A."/>
            <person name="Calusinska M."/>
            <person name="Copieters W."/>
            <person name="Karim L."/>
            <person name="Hanikenne M."/>
            <person name="Baurain D."/>
            <person name="van Wezel G."/>
            <person name="Smargiasso N."/>
            <person name="de Pauw E."/>
            <person name="Delfosse P."/>
            <person name="Rigali S."/>
        </authorList>
    </citation>
    <scope>NUCLEOTIDE SEQUENCE [LARGE SCALE GENOMIC DNA]</scope>
    <source>
        <strain evidence="2 3">MM109</strain>
    </source>
</reference>